<reference evidence="2" key="1">
    <citation type="journal article" date="2019" name="PLoS Negl. Trop. Dis.">
        <title>Revisiting the worldwide diversity of Leptospira species in the environment.</title>
        <authorList>
            <person name="Vincent A.T."/>
            <person name="Schiettekatte O."/>
            <person name="Bourhy P."/>
            <person name="Veyrier F.J."/>
            <person name="Picardeau M."/>
        </authorList>
    </citation>
    <scope>NUCLEOTIDE SEQUENCE [LARGE SCALE GENOMIC DNA]</scope>
    <source>
        <strain evidence="2">201800287</strain>
    </source>
</reference>
<sequence length="245" mass="28968">MYLFQRKTKKTRNTRFYLYQNINFENIFNKALLKKRPFRENEKGFRDALIWENILQMVKMYSDDENPIVFISANINDFCSKEKNHNGAYRIHEDLKKDLAKLNLPENSVIVYTSLKQFFECEFSKLLNDIELLKSENLETEKILVNKLNNLINSEKLFGKLITISVDELQKSDIVKISSIKSARIIEAYRNWTYSINGDLTIRIKGILTFLKDNSKSEGKFELYADYSSSEKKFDFNDIDLEIYL</sequence>
<gene>
    <name evidence="2" type="ORF">EHQ24_12505</name>
</gene>
<keyword evidence="3" id="KW-1185">Reference proteome</keyword>
<evidence type="ECO:0000313" key="3">
    <source>
        <dbReference type="Proteomes" id="UP000298009"/>
    </source>
</evidence>
<proteinExistence type="predicted"/>
<evidence type="ECO:0000313" key="2">
    <source>
        <dbReference type="EMBL" id="TGK82087.1"/>
    </source>
</evidence>
<dbReference type="AlphaFoldDB" id="A0A4R9I8J6"/>
<comment type="caution">
    <text evidence="2">The sequence shown here is derived from an EMBL/GenBank/DDBJ whole genome shotgun (WGS) entry which is preliminary data.</text>
</comment>
<dbReference type="EMBL" id="RQFK01000026">
    <property type="protein sequence ID" value="TGK82087.1"/>
    <property type="molecule type" value="Genomic_DNA"/>
</dbReference>
<dbReference type="OrthoDB" id="7010539at2"/>
<feature type="domain" description="DUF4935" evidence="1">
    <location>
        <begin position="4"/>
        <end position="78"/>
    </location>
</feature>
<name>A0A4R9I8J6_9LEPT</name>
<dbReference type="Proteomes" id="UP000298009">
    <property type="component" value="Unassembled WGS sequence"/>
</dbReference>
<dbReference type="Pfam" id="PF16289">
    <property type="entry name" value="PIN_12"/>
    <property type="match status" value="1"/>
</dbReference>
<evidence type="ECO:0000259" key="1">
    <source>
        <dbReference type="Pfam" id="PF16289"/>
    </source>
</evidence>
<accession>A0A4R9I8J6</accession>
<dbReference type="InterPro" id="IPR032557">
    <property type="entry name" value="DUF4935"/>
</dbReference>
<protein>
    <submittedName>
        <fullName evidence="2">DUF4935 domain-containing protein</fullName>
    </submittedName>
</protein>
<organism evidence="2 3">
    <name type="scientific">Leptospira noumeaensis</name>
    <dbReference type="NCBI Taxonomy" id="2484964"/>
    <lineage>
        <taxon>Bacteria</taxon>
        <taxon>Pseudomonadati</taxon>
        <taxon>Spirochaetota</taxon>
        <taxon>Spirochaetia</taxon>
        <taxon>Leptospirales</taxon>
        <taxon>Leptospiraceae</taxon>
        <taxon>Leptospira</taxon>
    </lineage>
</organism>